<keyword evidence="3" id="KW-1185">Reference proteome</keyword>
<organism evidence="2 3">
    <name type="scientific">Aphidius gifuensis</name>
    <name type="common">Parasitoid wasp</name>
    <dbReference type="NCBI Taxonomy" id="684658"/>
    <lineage>
        <taxon>Eukaryota</taxon>
        <taxon>Metazoa</taxon>
        <taxon>Ecdysozoa</taxon>
        <taxon>Arthropoda</taxon>
        <taxon>Hexapoda</taxon>
        <taxon>Insecta</taxon>
        <taxon>Pterygota</taxon>
        <taxon>Neoptera</taxon>
        <taxon>Endopterygota</taxon>
        <taxon>Hymenoptera</taxon>
        <taxon>Apocrita</taxon>
        <taxon>Ichneumonoidea</taxon>
        <taxon>Braconidae</taxon>
        <taxon>Aphidiinae</taxon>
        <taxon>Aphidius</taxon>
    </lineage>
</organism>
<evidence type="ECO:0000313" key="3">
    <source>
        <dbReference type="Proteomes" id="UP000639338"/>
    </source>
</evidence>
<comment type="caution">
    <text evidence="2">The sequence shown here is derived from an EMBL/GenBank/DDBJ whole genome shotgun (WGS) entry which is preliminary data.</text>
</comment>
<feature type="region of interest" description="Disordered" evidence="1">
    <location>
        <begin position="22"/>
        <end position="51"/>
    </location>
</feature>
<evidence type="ECO:0000256" key="1">
    <source>
        <dbReference type="SAM" id="MobiDB-lite"/>
    </source>
</evidence>
<reference evidence="2 3" key="1">
    <citation type="submission" date="2020-08" db="EMBL/GenBank/DDBJ databases">
        <title>Aphidius gifuensis genome sequencing and assembly.</title>
        <authorList>
            <person name="Du Z."/>
        </authorList>
    </citation>
    <scope>NUCLEOTIDE SEQUENCE [LARGE SCALE GENOMIC DNA]</scope>
    <source>
        <strain evidence="2">YNYX2018</strain>
        <tissue evidence="2">Adults</tissue>
    </source>
</reference>
<gene>
    <name evidence="2" type="ORF">HCN44_003350</name>
</gene>
<feature type="compositionally biased region" description="Acidic residues" evidence="1">
    <location>
        <begin position="22"/>
        <end position="32"/>
    </location>
</feature>
<dbReference type="EMBL" id="JACMRX010000002">
    <property type="protein sequence ID" value="KAF7994260.1"/>
    <property type="molecule type" value="Genomic_DNA"/>
</dbReference>
<feature type="compositionally biased region" description="Polar residues" evidence="1">
    <location>
        <begin position="39"/>
        <end position="51"/>
    </location>
</feature>
<dbReference type="AlphaFoldDB" id="A0A834XVN5"/>
<accession>A0A834XVN5</accession>
<name>A0A834XVN5_APHGI</name>
<sequence>MNVQDKDDYDDFNIFTCNDFSEDENNDDDDYQENNNNNLSKETFKNFTSSDPGKKLAYASITVTSIDDIGDKNKEIRYCLPSKKFLANTGHYTRMIIRKYNKRT</sequence>
<protein>
    <submittedName>
        <fullName evidence="2">Uncharacterized protein</fullName>
    </submittedName>
</protein>
<evidence type="ECO:0000313" key="2">
    <source>
        <dbReference type="EMBL" id="KAF7994260.1"/>
    </source>
</evidence>
<proteinExistence type="predicted"/>
<dbReference type="Proteomes" id="UP000639338">
    <property type="component" value="Unassembled WGS sequence"/>
</dbReference>